<evidence type="ECO:0000256" key="3">
    <source>
        <dbReference type="PROSITE-ProRule" id="PRU00221"/>
    </source>
</evidence>
<organism evidence="4 5">
    <name type="scientific">SAR324 cluster bacterium</name>
    <dbReference type="NCBI Taxonomy" id="2024889"/>
    <lineage>
        <taxon>Bacteria</taxon>
        <taxon>Deltaproteobacteria</taxon>
        <taxon>SAR324 cluster</taxon>
    </lineage>
</organism>
<dbReference type="PROSITE" id="PS00678">
    <property type="entry name" value="WD_REPEATS_1"/>
    <property type="match status" value="1"/>
</dbReference>
<dbReference type="Proteomes" id="UP000218113">
    <property type="component" value="Unassembled WGS sequence"/>
</dbReference>
<feature type="repeat" description="WD" evidence="3">
    <location>
        <begin position="211"/>
        <end position="251"/>
    </location>
</feature>
<dbReference type="PANTHER" id="PTHR44019:SF8">
    <property type="entry name" value="POC1 CENTRIOLAR PROTEIN HOMOLOG"/>
    <property type="match status" value="1"/>
</dbReference>
<dbReference type="Pfam" id="PF00400">
    <property type="entry name" value="WD40"/>
    <property type="match status" value="2"/>
</dbReference>
<keyword evidence="1 3" id="KW-0853">WD repeat</keyword>
<dbReference type="InterPro" id="IPR036322">
    <property type="entry name" value="WD40_repeat_dom_sf"/>
</dbReference>
<dbReference type="EMBL" id="NVSR01000011">
    <property type="protein sequence ID" value="PCI29680.1"/>
    <property type="molecule type" value="Genomic_DNA"/>
</dbReference>
<dbReference type="SMART" id="SM00320">
    <property type="entry name" value="WD40"/>
    <property type="match status" value="5"/>
</dbReference>
<reference evidence="5" key="1">
    <citation type="submission" date="2017-08" db="EMBL/GenBank/DDBJ databases">
        <title>A dynamic microbial community with high functional redundancy inhabits the cold, oxic subseafloor aquifer.</title>
        <authorList>
            <person name="Tully B.J."/>
            <person name="Wheat C.G."/>
            <person name="Glazer B.T."/>
            <person name="Huber J.A."/>
        </authorList>
    </citation>
    <scope>NUCLEOTIDE SEQUENCE [LARGE SCALE GENOMIC DNA]</scope>
</reference>
<evidence type="ECO:0000256" key="2">
    <source>
        <dbReference type="ARBA" id="ARBA00022737"/>
    </source>
</evidence>
<keyword evidence="2" id="KW-0677">Repeat</keyword>
<evidence type="ECO:0000256" key="1">
    <source>
        <dbReference type="ARBA" id="ARBA00022574"/>
    </source>
</evidence>
<dbReference type="InterPro" id="IPR050505">
    <property type="entry name" value="WDR55/POC1"/>
</dbReference>
<dbReference type="Gene3D" id="2.130.10.10">
    <property type="entry name" value="YVTN repeat-like/Quinoprotein amine dehydrogenase"/>
    <property type="match status" value="1"/>
</dbReference>
<evidence type="ECO:0000313" key="4">
    <source>
        <dbReference type="EMBL" id="PCI29680.1"/>
    </source>
</evidence>
<dbReference type="PROSITE" id="PS50082">
    <property type="entry name" value="WD_REPEATS_2"/>
    <property type="match status" value="1"/>
</dbReference>
<accession>A0A2A4T7Q7</accession>
<proteinExistence type="predicted"/>
<dbReference type="PROSITE" id="PS50294">
    <property type="entry name" value="WD_REPEATS_REGION"/>
    <property type="match status" value="1"/>
</dbReference>
<dbReference type="InterPro" id="IPR015943">
    <property type="entry name" value="WD40/YVTN_repeat-like_dom_sf"/>
</dbReference>
<sequence length="325" mass="36735">MQSWFKTNWKFKKFPVLLILSFYLFWTASAFGDEGVRFRADHMILESVTDGVRIFAATQTGKINQFNLKTNQAEPDLISLPPMDEDSFPPTIFSLALSPSRQTLAAGNSLGQIMLFSTNPPRLIKKQAIPGIENVLVVRFLDENRILLGLIDGTVRLIDIQQEKEIYRVQVEMDPVNNIQLSPDRSLMAVTTAASTIKIINTETGTLVQELDGHRDTVYGVTFVGNDQVLSGSKDKKLLLWNLKRGKPTQLYYSDFYINSVAWNGKEKIAFHLPNFEIGIFNLSTRKLEQRLTGHTAFINTLHFINPNTLLSSGNDARIFVRPLQ</sequence>
<dbReference type="InterPro" id="IPR019775">
    <property type="entry name" value="WD40_repeat_CS"/>
</dbReference>
<comment type="caution">
    <text evidence="4">The sequence shown here is derived from an EMBL/GenBank/DDBJ whole genome shotgun (WGS) entry which is preliminary data.</text>
</comment>
<dbReference type="InterPro" id="IPR001680">
    <property type="entry name" value="WD40_rpt"/>
</dbReference>
<gene>
    <name evidence="4" type="ORF">COB67_03485</name>
</gene>
<dbReference type="AlphaFoldDB" id="A0A2A4T7Q7"/>
<evidence type="ECO:0000313" key="5">
    <source>
        <dbReference type="Proteomes" id="UP000218113"/>
    </source>
</evidence>
<dbReference type="PANTHER" id="PTHR44019">
    <property type="entry name" value="WD REPEAT-CONTAINING PROTEIN 55"/>
    <property type="match status" value="1"/>
</dbReference>
<dbReference type="SUPFAM" id="SSF50978">
    <property type="entry name" value="WD40 repeat-like"/>
    <property type="match status" value="1"/>
</dbReference>
<name>A0A2A4T7Q7_9DELT</name>
<protein>
    <submittedName>
        <fullName evidence="4">Uncharacterized protein</fullName>
    </submittedName>
</protein>